<organism evidence="2 3">
    <name type="scientific">Leucobacter tardus</name>
    <dbReference type="NCBI Taxonomy" id="501483"/>
    <lineage>
        <taxon>Bacteria</taxon>
        <taxon>Bacillati</taxon>
        <taxon>Actinomycetota</taxon>
        <taxon>Actinomycetes</taxon>
        <taxon>Micrococcales</taxon>
        <taxon>Microbacteriaceae</taxon>
        <taxon>Leucobacter</taxon>
    </lineage>
</organism>
<feature type="region of interest" description="Disordered" evidence="1">
    <location>
        <begin position="1"/>
        <end position="39"/>
    </location>
</feature>
<protein>
    <submittedName>
        <fullName evidence="2">Uncharacterized protein</fullName>
    </submittedName>
</protein>
<dbReference type="RefSeq" id="WP_208237169.1">
    <property type="nucleotide sequence ID" value="NZ_BAAAQU010000001.1"/>
</dbReference>
<dbReference type="Proteomes" id="UP000668403">
    <property type="component" value="Unassembled WGS sequence"/>
</dbReference>
<accession>A0A939QDP4</accession>
<feature type="compositionally biased region" description="Basic and acidic residues" evidence="1">
    <location>
        <begin position="13"/>
        <end position="26"/>
    </location>
</feature>
<dbReference type="EMBL" id="JAGFBF010000001">
    <property type="protein sequence ID" value="MBO2989253.1"/>
    <property type="molecule type" value="Genomic_DNA"/>
</dbReference>
<dbReference type="AlphaFoldDB" id="A0A939QDP4"/>
<proteinExistence type="predicted"/>
<evidence type="ECO:0000313" key="2">
    <source>
        <dbReference type="EMBL" id="MBO2989253.1"/>
    </source>
</evidence>
<name>A0A939QDP4_9MICO</name>
<keyword evidence="3" id="KW-1185">Reference proteome</keyword>
<evidence type="ECO:0000256" key="1">
    <source>
        <dbReference type="SAM" id="MobiDB-lite"/>
    </source>
</evidence>
<sequence length="205" mass="23377">MGKTTRNKKNRKMKENNMKKKLENRSTLEGLSPEASRKTRMMREKVWGELTSCGRLNHLMSLHPQEISAGFQQSIVIAFHNEVLSYDAAVLRILSEIALDDMRPGFIICEEHRFLDEAEFPSVLMKLSNPPLVEWPDQVRTGYILLMAHLFHSEGAAGHFRTAIALAMHRLMNEAGEAQEALDAGEITWEDLHDDWHVEQVDIAA</sequence>
<evidence type="ECO:0000313" key="3">
    <source>
        <dbReference type="Proteomes" id="UP000668403"/>
    </source>
</evidence>
<reference evidence="2" key="1">
    <citation type="submission" date="2021-03" db="EMBL/GenBank/DDBJ databases">
        <title>Leucobacter chromiisoli sp. nov., isolated from chromium-containing soil of chemical plant.</title>
        <authorList>
            <person name="Xu Z."/>
        </authorList>
    </citation>
    <scope>NUCLEOTIDE SEQUENCE</scope>
    <source>
        <strain evidence="2">K 70/01</strain>
    </source>
</reference>
<feature type="compositionally biased region" description="Basic residues" evidence="1">
    <location>
        <begin position="1"/>
        <end position="12"/>
    </location>
</feature>
<comment type="caution">
    <text evidence="2">The sequence shown here is derived from an EMBL/GenBank/DDBJ whole genome shotgun (WGS) entry which is preliminary data.</text>
</comment>
<gene>
    <name evidence="2" type="ORF">J4H85_04475</name>
</gene>